<gene>
    <name evidence="2" type="ORF">G3M99_16425</name>
</gene>
<dbReference type="Pfam" id="PF13346">
    <property type="entry name" value="ABC2_membrane_5"/>
    <property type="match status" value="1"/>
</dbReference>
<keyword evidence="3" id="KW-1185">Reference proteome</keyword>
<dbReference type="AlphaFoldDB" id="A0A6M0H6P1"/>
<feature type="transmembrane region" description="Helical" evidence="1">
    <location>
        <begin position="144"/>
        <end position="162"/>
    </location>
</feature>
<feature type="transmembrane region" description="Helical" evidence="1">
    <location>
        <begin position="21"/>
        <end position="49"/>
    </location>
</feature>
<dbReference type="Proteomes" id="UP000481872">
    <property type="component" value="Unassembled WGS sequence"/>
</dbReference>
<accession>A0A6M0H6P1</accession>
<keyword evidence="1" id="KW-0812">Transmembrane</keyword>
<organism evidence="2 3">
    <name type="scientific">Clostridium senegalense</name>
    <dbReference type="NCBI Taxonomy" id="1465809"/>
    <lineage>
        <taxon>Bacteria</taxon>
        <taxon>Bacillati</taxon>
        <taxon>Bacillota</taxon>
        <taxon>Clostridia</taxon>
        <taxon>Eubacteriales</taxon>
        <taxon>Clostridiaceae</taxon>
        <taxon>Clostridium</taxon>
    </lineage>
</organism>
<keyword evidence="1" id="KW-0472">Membrane</keyword>
<keyword evidence="1" id="KW-1133">Transmembrane helix</keyword>
<evidence type="ECO:0000256" key="1">
    <source>
        <dbReference type="SAM" id="Phobius"/>
    </source>
</evidence>
<name>A0A6M0H6P1_9CLOT</name>
<reference evidence="2 3" key="1">
    <citation type="submission" date="2020-02" db="EMBL/GenBank/DDBJ databases">
        <title>Genome assembly of a novel Clostridium senegalense strain.</title>
        <authorList>
            <person name="Gupta T.B."/>
            <person name="Jauregui R."/>
            <person name="Maclean P."/>
            <person name="Nawarathana A."/>
            <person name="Brightwell G."/>
        </authorList>
    </citation>
    <scope>NUCLEOTIDE SEQUENCE [LARGE SCALE GENOMIC DNA]</scope>
    <source>
        <strain evidence="2 3">AGRFS4</strain>
    </source>
</reference>
<dbReference type="EMBL" id="JAAGPU010000043">
    <property type="protein sequence ID" value="NEU06400.1"/>
    <property type="molecule type" value="Genomic_DNA"/>
</dbReference>
<evidence type="ECO:0000313" key="2">
    <source>
        <dbReference type="EMBL" id="NEU06400.1"/>
    </source>
</evidence>
<evidence type="ECO:0000313" key="3">
    <source>
        <dbReference type="Proteomes" id="UP000481872"/>
    </source>
</evidence>
<dbReference type="InterPro" id="IPR025699">
    <property type="entry name" value="ABC2_memb-like"/>
</dbReference>
<protein>
    <submittedName>
        <fullName evidence="2">ABC transporter permease subunit</fullName>
    </submittedName>
</protein>
<feature type="transmembrane region" description="Helical" evidence="1">
    <location>
        <begin position="82"/>
        <end position="107"/>
    </location>
</feature>
<comment type="caution">
    <text evidence="2">The sequence shown here is derived from an EMBL/GenBank/DDBJ whole genome shotgun (WGS) entry which is preliminary data.</text>
</comment>
<proteinExistence type="predicted"/>
<sequence length="202" mass="22644">MVDVIKRELKIQLLSLKGSQFILLLLSMAVVVMMLGKNFISFIIIAFTIRGLEYTGLENRDGVYKSTLSYPCTRKDYVLGKFISSILVIIIGGIVSLTLNKILLIAIPTKFQGVNMYSLNCLLLYSLLTVSIYYFAYFSLGIKVARISFIIGFVFISDIFKFKSELISNPSIQFNVILIIGVLVITAILAILSVVIYEKKDL</sequence>
<dbReference type="RefSeq" id="WP_199870839.1">
    <property type="nucleotide sequence ID" value="NZ_JAAGPU010000043.1"/>
</dbReference>
<feature type="transmembrane region" description="Helical" evidence="1">
    <location>
        <begin position="119"/>
        <end position="138"/>
    </location>
</feature>
<feature type="transmembrane region" description="Helical" evidence="1">
    <location>
        <begin position="174"/>
        <end position="197"/>
    </location>
</feature>